<evidence type="ECO:0000256" key="3">
    <source>
        <dbReference type="ARBA" id="ARBA00022490"/>
    </source>
</evidence>
<dbReference type="GO" id="GO:0046040">
    <property type="term" value="P:IMP metabolic process"/>
    <property type="evidence" value="ECO:0007669"/>
    <property type="project" value="TreeGrafter"/>
</dbReference>
<dbReference type="InterPro" id="IPR027417">
    <property type="entry name" value="P-loop_NTPase"/>
</dbReference>
<dbReference type="Pfam" id="PF00709">
    <property type="entry name" value="Adenylsucc_synt"/>
    <property type="match status" value="1"/>
</dbReference>
<dbReference type="PANTHER" id="PTHR11846">
    <property type="entry name" value="ADENYLOSUCCINATE SYNTHETASE"/>
    <property type="match status" value="1"/>
</dbReference>
<dbReference type="GO" id="GO:0044208">
    <property type="term" value="P:'de novo' AMP biosynthetic process"/>
    <property type="evidence" value="ECO:0007669"/>
    <property type="project" value="UniProtKB-UniRule"/>
</dbReference>
<dbReference type="GO" id="GO:0005525">
    <property type="term" value="F:GTP binding"/>
    <property type="evidence" value="ECO:0007669"/>
    <property type="project" value="UniProtKB-UniRule"/>
</dbReference>
<feature type="binding site" evidence="10">
    <location>
        <position position="143"/>
    </location>
    <ligand>
        <name>IMP</name>
        <dbReference type="ChEBI" id="CHEBI:58053"/>
        <note>ligand shared between dimeric partners</note>
    </ligand>
</feature>
<feature type="binding site" evidence="10">
    <location>
        <begin position="11"/>
        <end position="17"/>
    </location>
    <ligand>
        <name>GTP</name>
        <dbReference type="ChEBI" id="CHEBI:37565"/>
    </ligand>
</feature>
<comment type="subcellular location">
    <subcellularLocation>
        <location evidence="10">Cytoplasm</location>
    </subcellularLocation>
</comment>
<dbReference type="InterPro" id="IPR018220">
    <property type="entry name" value="Adenylosuccin_syn_GTP-bd"/>
</dbReference>
<keyword evidence="9 10" id="KW-0342">GTP-binding</keyword>
<feature type="binding site" evidence="10">
    <location>
        <position position="301"/>
    </location>
    <ligand>
        <name>IMP</name>
        <dbReference type="ChEBI" id="CHEBI:58053"/>
    </ligand>
</feature>
<comment type="caution">
    <text evidence="13">The sequence shown here is derived from an EMBL/GenBank/DDBJ whole genome shotgun (WGS) entry which is preliminary data.</text>
</comment>
<dbReference type="Proteomes" id="UP001369815">
    <property type="component" value="Unassembled WGS sequence"/>
</dbReference>
<dbReference type="InterPro" id="IPR042110">
    <property type="entry name" value="Adenylosuccinate_synth_dom2"/>
</dbReference>
<gene>
    <name evidence="13" type="ORF">Daesc_005866</name>
</gene>
<feature type="active site" description="Proton acceptor" evidence="10">
    <location>
        <position position="12"/>
    </location>
</feature>
<organism evidence="13 14">
    <name type="scientific">Daldinia eschscholtzii</name>
    <dbReference type="NCBI Taxonomy" id="292717"/>
    <lineage>
        <taxon>Eukaryota</taxon>
        <taxon>Fungi</taxon>
        <taxon>Dikarya</taxon>
        <taxon>Ascomycota</taxon>
        <taxon>Pezizomycotina</taxon>
        <taxon>Sordariomycetes</taxon>
        <taxon>Xylariomycetidae</taxon>
        <taxon>Xylariales</taxon>
        <taxon>Hypoxylaceae</taxon>
        <taxon>Daldinia</taxon>
    </lineage>
</organism>
<dbReference type="GO" id="GO:0005737">
    <property type="term" value="C:cytoplasm"/>
    <property type="evidence" value="ECO:0007669"/>
    <property type="project" value="UniProtKB-SubCell"/>
</dbReference>
<comment type="caution">
    <text evidence="10">Lacks conserved residue(s) required for the propagation of feature annotation.</text>
</comment>
<evidence type="ECO:0000256" key="1">
    <source>
        <dbReference type="ARBA" id="ARBA00003779"/>
    </source>
</evidence>
<keyword evidence="4 10" id="KW-0436">Ligase</keyword>
<evidence type="ECO:0000256" key="11">
    <source>
        <dbReference type="PROSITE-ProRule" id="PRU10134"/>
    </source>
</evidence>
<feature type="active site" description="Proton donor" evidence="10">
    <location>
        <position position="40"/>
    </location>
</feature>
<dbReference type="Gene3D" id="3.90.170.10">
    <property type="entry name" value="Adenylosuccinate Synthetase, subunit A, domain 3"/>
    <property type="match status" value="1"/>
</dbReference>
<comment type="function">
    <text evidence="10">Plays an important role in the de novo pathway and in the salvage pathway of purine nucleotide biosynthesis. Catalyzes the first commited step in the biosynthesis of AMP from IMP.</text>
</comment>
<sequence>MATIVLGVQWGDEGKGKLCDILSSNVEICARATGGRNCGHTVVTAGVSYDFHMLPSGLLHPSTINIIGPGVVLHVPTFFSELASIEAKGVANAQQRLKVSTRCALNLDLHAAADRLREEQLGKKNIGTTGKGIGPAYSSKAERSTVLLGDLLDDDEFGDRIRAMERDYKLRYGADLNGYDVEGEIEELKNFREKIRPFSIDDVEFLEEAQEKGQKILVEGAQSALLDNTYGTWPYVTSTATTFGGTMAGLNLNYRKVDSVIGVMKAYCTRIGSGPFPTEDFGDVSRALQEIGREFGVTTGRRRRCGWLDLVSAKYSGSVNHYDFLNLTKLDVLDTFEEIQVAVAYKHPDTGALIKGFPASAKLLSRVEVVYKTMKGWNAKTTGTKKFEDLPKEARDYVAFIEDFLGVKIKWIGCGPGREDVLTR</sequence>
<feature type="binding site" evidence="10">
    <location>
        <position position="129"/>
    </location>
    <ligand>
        <name>IMP</name>
        <dbReference type="ChEBI" id="CHEBI:58053"/>
    </ligand>
</feature>
<feature type="binding site" evidence="10">
    <location>
        <begin position="39"/>
        <end position="41"/>
    </location>
    <ligand>
        <name>GTP</name>
        <dbReference type="ChEBI" id="CHEBI:37565"/>
    </ligand>
</feature>
<dbReference type="PROSITE" id="PS01266">
    <property type="entry name" value="ADENYLOSUCCIN_SYN_1"/>
    <property type="match status" value="1"/>
</dbReference>
<comment type="catalytic activity">
    <reaction evidence="10 12">
        <text>IMP + L-aspartate + GTP = N(6)-(1,2-dicarboxyethyl)-AMP + GDP + phosphate + 2 H(+)</text>
        <dbReference type="Rhea" id="RHEA:15753"/>
        <dbReference type="ChEBI" id="CHEBI:15378"/>
        <dbReference type="ChEBI" id="CHEBI:29991"/>
        <dbReference type="ChEBI" id="CHEBI:37565"/>
        <dbReference type="ChEBI" id="CHEBI:43474"/>
        <dbReference type="ChEBI" id="CHEBI:57567"/>
        <dbReference type="ChEBI" id="CHEBI:58053"/>
        <dbReference type="ChEBI" id="CHEBI:58189"/>
        <dbReference type="EC" id="6.3.4.4"/>
    </reaction>
</comment>
<comment type="cofactor">
    <cofactor evidence="10">
        <name>Mg(2+)</name>
        <dbReference type="ChEBI" id="CHEBI:18420"/>
    </cofactor>
    <text evidence="10">Binds 1 Mg(2+) ion per subunit.</text>
</comment>
<comment type="function">
    <text evidence="12">Plays an important role in the de novo pathway of purine nucleotide biosynthesis.</text>
</comment>
<dbReference type="NCBIfam" id="TIGR00184">
    <property type="entry name" value="purA"/>
    <property type="match status" value="1"/>
</dbReference>
<feature type="active site" evidence="11">
    <location>
        <position position="140"/>
    </location>
</feature>
<evidence type="ECO:0000256" key="6">
    <source>
        <dbReference type="ARBA" id="ARBA00022741"/>
    </source>
</evidence>
<comment type="subunit">
    <text evidence="2 10">Homodimer.</text>
</comment>
<keyword evidence="6 10" id="KW-0547">Nucleotide-binding</keyword>
<dbReference type="HAMAP" id="MF_00011">
    <property type="entry name" value="Adenylosucc_synth"/>
    <property type="match status" value="1"/>
</dbReference>
<dbReference type="SUPFAM" id="SSF52540">
    <property type="entry name" value="P-loop containing nucleoside triphosphate hydrolases"/>
    <property type="match status" value="1"/>
</dbReference>
<dbReference type="FunFam" id="1.10.300.10:FF:000001">
    <property type="entry name" value="Adenylosuccinate synthetase"/>
    <property type="match status" value="1"/>
</dbReference>
<evidence type="ECO:0000313" key="13">
    <source>
        <dbReference type="EMBL" id="KAK6953561.1"/>
    </source>
</evidence>
<feature type="binding site" evidence="10">
    <location>
        <position position="222"/>
    </location>
    <ligand>
        <name>IMP</name>
        <dbReference type="ChEBI" id="CHEBI:58053"/>
    </ligand>
</feature>
<feature type="binding site" evidence="10">
    <location>
        <position position="237"/>
    </location>
    <ligand>
        <name>IMP</name>
        <dbReference type="ChEBI" id="CHEBI:58053"/>
    </ligand>
</feature>
<keyword evidence="8 10" id="KW-0460">Magnesium</keyword>
<evidence type="ECO:0000256" key="7">
    <source>
        <dbReference type="ARBA" id="ARBA00022755"/>
    </source>
</evidence>
<dbReference type="Gene3D" id="3.40.440.10">
    <property type="entry name" value="Adenylosuccinate Synthetase, subunit A, domain 1"/>
    <property type="match status" value="1"/>
</dbReference>
<dbReference type="SMART" id="SM00788">
    <property type="entry name" value="Adenylsucc_synt"/>
    <property type="match status" value="1"/>
</dbReference>
<dbReference type="AlphaFoldDB" id="A0AAX6MMZ8"/>
<keyword evidence="7 10" id="KW-0658">Purine biosynthesis</keyword>
<name>A0AAX6MMZ8_9PEZI</name>
<keyword evidence="14" id="KW-1185">Reference proteome</keyword>
<keyword evidence="5 10" id="KW-0479">Metal-binding</keyword>
<feature type="binding site" evidence="10">
    <location>
        <begin position="12"/>
        <end position="15"/>
    </location>
    <ligand>
        <name>IMP</name>
        <dbReference type="ChEBI" id="CHEBI:58053"/>
    </ligand>
</feature>
<dbReference type="GO" id="GO:0004019">
    <property type="term" value="F:adenylosuccinate synthase activity"/>
    <property type="evidence" value="ECO:0007669"/>
    <property type="project" value="UniProtKB-UniRule"/>
</dbReference>
<feature type="binding site" evidence="10">
    <location>
        <position position="303"/>
    </location>
    <ligand>
        <name>GTP</name>
        <dbReference type="ChEBI" id="CHEBI:37565"/>
    </ligand>
</feature>
<proteinExistence type="inferred from homology"/>
<evidence type="ECO:0000256" key="5">
    <source>
        <dbReference type="ARBA" id="ARBA00022723"/>
    </source>
</evidence>
<dbReference type="PANTHER" id="PTHR11846:SF0">
    <property type="entry name" value="ADENYLOSUCCINATE SYNTHETASE"/>
    <property type="match status" value="1"/>
</dbReference>
<evidence type="ECO:0000256" key="12">
    <source>
        <dbReference type="RuleBase" id="RU000520"/>
    </source>
</evidence>
<dbReference type="Gene3D" id="1.10.300.10">
    <property type="entry name" value="Adenylosuccinate Synthetase, subunit A, domain 2"/>
    <property type="match status" value="1"/>
</dbReference>
<dbReference type="CDD" id="cd03108">
    <property type="entry name" value="AdSS"/>
    <property type="match status" value="1"/>
</dbReference>
<evidence type="ECO:0000256" key="8">
    <source>
        <dbReference type="ARBA" id="ARBA00022842"/>
    </source>
</evidence>
<dbReference type="EMBL" id="JBANMG010000005">
    <property type="protein sequence ID" value="KAK6953561.1"/>
    <property type="molecule type" value="Genomic_DNA"/>
</dbReference>
<feature type="binding site" evidence="10">
    <location>
        <begin position="329"/>
        <end position="331"/>
    </location>
    <ligand>
        <name>GTP</name>
        <dbReference type="ChEBI" id="CHEBI:37565"/>
    </ligand>
</feature>
<dbReference type="InterPro" id="IPR042111">
    <property type="entry name" value="Adenylosuccinate_synth_dom3"/>
</dbReference>
<dbReference type="InterPro" id="IPR001114">
    <property type="entry name" value="Adenylosuccinate_synthetase"/>
</dbReference>
<feature type="binding site" evidence="10">
    <location>
        <begin position="297"/>
        <end position="303"/>
    </location>
    <ligand>
        <name>substrate</name>
    </ligand>
</feature>
<comment type="pathway">
    <text evidence="10 12">Purine metabolism; AMP biosynthesis via de novo pathway; AMP from IMP: step 1/2.</text>
</comment>
<evidence type="ECO:0000313" key="14">
    <source>
        <dbReference type="Proteomes" id="UP001369815"/>
    </source>
</evidence>
<dbReference type="NCBIfam" id="NF002223">
    <property type="entry name" value="PRK01117.1"/>
    <property type="match status" value="1"/>
</dbReference>
<evidence type="ECO:0000256" key="9">
    <source>
        <dbReference type="ARBA" id="ARBA00023134"/>
    </source>
</evidence>
<dbReference type="GO" id="GO:0000287">
    <property type="term" value="F:magnesium ion binding"/>
    <property type="evidence" value="ECO:0007669"/>
    <property type="project" value="UniProtKB-UniRule"/>
</dbReference>
<comment type="function">
    <text evidence="1">Plays an important role in the de novo pathway and in the salvage pathway of purine nucleotide biosynthesis. Catalyzes the first committed step in the biosynthesis of AMP from IMP.</text>
</comment>
<accession>A0AAX6MMZ8</accession>
<evidence type="ECO:0000256" key="10">
    <source>
        <dbReference type="HAMAP-Rule" id="MF_03125"/>
    </source>
</evidence>
<dbReference type="InterPro" id="IPR033128">
    <property type="entry name" value="Adenylosuccin_syn_Lys_AS"/>
</dbReference>
<protein>
    <recommendedName>
        <fullName evidence="10 12">Adenylosuccinate synthetase</fullName>
        <shortName evidence="10">AMPSase</shortName>
        <shortName evidence="10">AdSS</shortName>
        <ecNumber evidence="10 12">6.3.4.4</ecNumber>
    </recommendedName>
    <alternativeName>
        <fullName evidence="10">IMP--aspartate ligase</fullName>
    </alternativeName>
</protein>
<evidence type="ECO:0000256" key="2">
    <source>
        <dbReference type="ARBA" id="ARBA00011738"/>
    </source>
</evidence>
<evidence type="ECO:0000256" key="4">
    <source>
        <dbReference type="ARBA" id="ARBA00022598"/>
    </source>
</evidence>
<dbReference type="InterPro" id="IPR042109">
    <property type="entry name" value="Adenylosuccinate_synth_dom1"/>
</dbReference>
<dbReference type="FunFam" id="3.90.170.10:FF:000001">
    <property type="entry name" value="Adenylosuccinate synthetase"/>
    <property type="match status" value="1"/>
</dbReference>
<reference evidence="13 14" key="1">
    <citation type="journal article" date="2024" name="Front Chem Biol">
        <title>Unveiling the potential of Daldinia eschscholtzii MFLUCC 19-0629 through bioactivity and bioinformatics studies for enhanced sustainable agriculture production.</title>
        <authorList>
            <person name="Brooks S."/>
            <person name="Weaver J.A."/>
            <person name="Klomchit A."/>
            <person name="Alharthi S.A."/>
            <person name="Onlamun T."/>
            <person name="Nurani R."/>
            <person name="Vong T.K."/>
            <person name="Alberti F."/>
            <person name="Greco C."/>
        </authorList>
    </citation>
    <scope>NUCLEOTIDE SEQUENCE [LARGE SCALE GENOMIC DNA]</scope>
    <source>
        <strain evidence="13">MFLUCC 19-0629</strain>
    </source>
</reference>
<dbReference type="EC" id="6.3.4.4" evidence="10 12"/>
<dbReference type="PROSITE" id="PS00513">
    <property type="entry name" value="ADENYLOSUCCIN_SYN_2"/>
    <property type="match status" value="1"/>
</dbReference>
<comment type="similarity">
    <text evidence="10 12">Belongs to the adenylosuccinate synthetase family.</text>
</comment>
<feature type="binding site" evidence="10">
    <location>
        <position position="12"/>
    </location>
    <ligand>
        <name>Mg(2+)</name>
        <dbReference type="ChEBI" id="CHEBI:18420"/>
    </ligand>
</feature>
<feature type="binding site" evidence="10">
    <location>
        <position position="39"/>
    </location>
    <ligand>
        <name>Mg(2+)</name>
        <dbReference type="ChEBI" id="CHEBI:18420"/>
    </ligand>
</feature>
<keyword evidence="3 10" id="KW-0963">Cytoplasm</keyword>